<keyword evidence="4" id="KW-1185">Reference proteome</keyword>
<organism evidence="3 4">
    <name type="scientific">Cercospora zeae-maydis SCOH1-5</name>
    <dbReference type="NCBI Taxonomy" id="717836"/>
    <lineage>
        <taxon>Eukaryota</taxon>
        <taxon>Fungi</taxon>
        <taxon>Dikarya</taxon>
        <taxon>Ascomycota</taxon>
        <taxon>Pezizomycotina</taxon>
        <taxon>Dothideomycetes</taxon>
        <taxon>Dothideomycetidae</taxon>
        <taxon>Mycosphaerellales</taxon>
        <taxon>Mycosphaerellaceae</taxon>
        <taxon>Cercospora</taxon>
    </lineage>
</organism>
<comment type="pathway">
    <text evidence="1">Mycotoxin biosynthesis.</text>
</comment>
<dbReference type="GO" id="GO:0043386">
    <property type="term" value="P:mycotoxin biosynthetic process"/>
    <property type="evidence" value="ECO:0007669"/>
    <property type="project" value="InterPro"/>
</dbReference>
<comment type="similarity">
    <text evidence="2">Belongs to the ustYa family.</text>
</comment>
<accession>A0A6A6FL89</accession>
<protein>
    <submittedName>
        <fullName evidence="3">Uncharacterized protein</fullName>
    </submittedName>
</protein>
<dbReference type="PANTHER" id="PTHR33365">
    <property type="entry name" value="YALI0B05434P"/>
    <property type="match status" value="1"/>
</dbReference>
<dbReference type="Proteomes" id="UP000799539">
    <property type="component" value="Unassembled WGS sequence"/>
</dbReference>
<name>A0A6A6FL89_9PEZI</name>
<dbReference type="EMBL" id="ML992668">
    <property type="protein sequence ID" value="KAF2214229.1"/>
    <property type="molecule type" value="Genomic_DNA"/>
</dbReference>
<dbReference type="InterPro" id="IPR021765">
    <property type="entry name" value="UstYa-like"/>
</dbReference>
<sequence>MDYVRRNESDIWEGFEGTYVRQLCSQRSYAYSVVSFDVFHSLHCLNQLRKRLSPEYYPPSHLHGRVHDMHCIDHLRQVLQCSSVASIIPSLYRPTIGMQYSDAGQPHVCRNFEAIHNYTRERFTVKGHGLSEWRDIVY</sequence>
<evidence type="ECO:0000256" key="2">
    <source>
        <dbReference type="ARBA" id="ARBA00035112"/>
    </source>
</evidence>
<evidence type="ECO:0000256" key="1">
    <source>
        <dbReference type="ARBA" id="ARBA00004685"/>
    </source>
</evidence>
<dbReference type="Pfam" id="PF11807">
    <property type="entry name" value="UstYa"/>
    <property type="match status" value="1"/>
</dbReference>
<gene>
    <name evidence="3" type="ORF">CERZMDRAFT_37888</name>
</gene>
<dbReference type="OrthoDB" id="3687641at2759"/>
<reference evidence="3" key="1">
    <citation type="journal article" date="2020" name="Stud. Mycol.">
        <title>101 Dothideomycetes genomes: a test case for predicting lifestyles and emergence of pathogens.</title>
        <authorList>
            <person name="Haridas S."/>
            <person name="Albert R."/>
            <person name="Binder M."/>
            <person name="Bloem J."/>
            <person name="Labutti K."/>
            <person name="Salamov A."/>
            <person name="Andreopoulos B."/>
            <person name="Baker S."/>
            <person name="Barry K."/>
            <person name="Bills G."/>
            <person name="Bluhm B."/>
            <person name="Cannon C."/>
            <person name="Castanera R."/>
            <person name="Culley D."/>
            <person name="Daum C."/>
            <person name="Ezra D."/>
            <person name="Gonzalez J."/>
            <person name="Henrissat B."/>
            <person name="Kuo A."/>
            <person name="Liang C."/>
            <person name="Lipzen A."/>
            <person name="Lutzoni F."/>
            <person name="Magnuson J."/>
            <person name="Mondo S."/>
            <person name="Nolan M."/>
            <person name="Ohm R."/>
            <person name="Pangilinan J."/>
            <person name="Park H.-J."/>
            <person name="Ramirez L."/>
            <person name="Alfaro M."/>
            <person name="Sun H."/>
            <person name="Tritt A."/>
            <person name="Yoshinaga Y."/>
            <person name="Zwiers L.-H."/>
            <person name="Turgeon B."/>
            <person name="Goodwin S."/>
            <person name="Spatafora J."/>
            <person name="Crous P."/>
            <person name="Grigoriev I."/>
        </authorList>
    </citation>
    <scope>NUCLEOTIDE SEQUENCE</scope>
    <source>
        <strain evidence="3">SCOH1-5</strain>
    </source>
</reference>
<evidence type="ECO:0000313" key="4">
    <source>
        <dbReference type="Proteomes" id="UP000799539"/>
    </source>
</evidence>
<evidence type="ECO:0000313" key="3">
    <source>
        <dbReference type="EMBL" id="KAF2214229.1"/>
    </source>
</evidence>
<dbReference type="AlphaFoldDB" id="A0A6A6FL89"/>
<dbReference type="PANTHER" id="PTHR33365:SF4">
    <property type="entry name" value="CYCLOCHLOROTINE BIOSYNTHESIS PROTEIN O"/>
    <property type="match status" value="1"/>
</dbReference>
<proteinExistence type="inferred from homology"/>